<dbReference type="InterPro" id="IPR004358">
    <property type="entry name" value="Sig_transdc_His_kin-like_C"/>
</dbReference>
<sequence length="1110" mass="123603">MIRAGGLAAKMCRALLGCLLLAPAWLLAAEVAGPSMARFIRLDSRSGLSQDTPLALVQDRHGFVWIGTQDGLNRFDGQQVRVLRAEPDQPGGLKSSWITALVYDRQQRLWVGSHRGVHRYDEAQDRFQHYDLAPGHSGGDTIYTLYLDVQGELWVGSDAGLSRYQRDSDTFTTYSATGETLADFGAGQVRAIVRHGEDLWVGTTAGLFRFNIELEQFNAVDSLGSLVINALSVDRSGVLWVGSDQQGLLRFAPDRAEAQKVELEHPRVHALLLDSSGSLWVGGEQAAYRLRPERPLTQPIERYAHRERDPFSIGRGRVPSFLEARDGSFWIGAWEGGVSWTDARFNTVRSLTLENQGLGALSDPRVLAVASEGENFWLGTADAVARYEPGSGELQPLPSTRGMFTFTLLVRPDALWIGSGLGVYRFDRQTEQLSRQDLHPDVNQARIRRMMLDGDRLWVFAELAGLYVFDLSSGELIQRHRFVGNVYYINRLDQERVLATASDGLHWFSRDGRQRLHQQEIGNGSGLQRLPAPISGYVRDSRGRLWLASYGAGGFEMREPRAGDAASAEFHPIPALQSLSNQGVNSLQVDAQDRLWLATDRGISLFDPALDEVRNLDDVDGALVRGYYFSASAQAPAGLLAFGSKEGLSLLDTRDSIEHVRPPSPLLTGVSISNQWQQVQSRMPESVLPQAPFLLDQIGLRPGMGRSIGFRFASPAYTEGRRLRYLYRLDGFDTEWVKLEVGRRETGYTNLPPGDYRLRIKAESGWGERSAETAVSFNIAPYWWQTWWSRVLWVLLSVGVILGLLRWRMARLRAVRVLLEQQVRERTLDLERARQQAERSLRDLEVTQEELVRSEKLSALGGLVASVAHEVNTPLGVALTANSHLGDRVRQLEKAYLGGQMARSDLSRYIDAAKEGADMIQRNLERAAGLISSFKRVSADRSSDERRRFDLAQVLDELLQSLKLLWKRRSIVLEIDCPPGIQMDSFPGALGQILTNLAQNAVLHAFSGRDAGLMQIKVVKVDDKNIELRFSDNGIGIADEHLKHIFEPFYTTRRDQGGTGLGLHIVHNLVKQVLAGRVTVSSELGKGTEFVIELPTVAPHSESLSEPSHG</sequence>
<dbReference type="PANTHER" id="PTHR43547">
    <property type="entry name" value="TWO-COMPONENT HISTIDINE KINASE"/>
    <property type="match status" value="1"/>
</dbReference>
<evidence type="ECO:0000259" key="5">
    <source>
        <dbReference type="PROSITE" id="PS50109"/>
    </source>
</evidence>
<dbReference type="InterPro" id="IPR003661">
    <property type="entry name" value="HisK_dim/P_dom"/>
</dbReference>
<protein>
    <recommendedName>
        <fullName evidence="2">histidine kinase</fullName>
        <ecNumber evidence="2">2.7.13.3</ecNumber>
    </recommendedName>
</protein>
<keyword evidence="4" id="KW-0175">Coiled coil</keyword>
<comment type="caution">
    <text evidence="6">The sequence shown here is derived from an EMBL/GenBank/DDBJ whole genome shotgun (WGS) entry which is preliminary data.</text>
</comment>
<name>A0AAW3ZK12_9GAMM</name>
<dbReference type="PROSITE" id="PS50109">
    <property type="entry name" value="HIS_KIN"/>
    <property type="match status" value="1"/>
</dbReference>
<evidence type="ECO:0000313" key="7">
    <source>
        <dbReference type="Proteomes" id="UP000613768"/>
    </source>
</evidence>
<dbReference type="Gene3D" id="2.130.10.10">
    <property type="entry name" value="YVTN repeat-like/Quinoprotein amine dehydrogenase"/>
    <property type="match status" value="2"/>
</dbReference>
<dbReference type="PANTHER" id="PTHR43547:SF2">
    <property type="entry name" value="HYBRID SIGNAL TRANSDUCTION HISTIDINE KINASE C"/>
    <property type="match status" value="1"/>
</dbReference>
<dbReference type="CDD" id="cd00075">
    <property type="entry name" value="HATPase"/>
    <property type="match status" value="1"/>
</dbReference>
<evidence type="ECO:0000256" key="2">
    <source>
        <dbReference type="ARBA" id="ARBA00012438"/>
    </source>
</evidence>
<dbReference type="InterPro" id="IPR015943">
    <property type="entry name" value="WD40/YVTN_repeat-like_dom_sf"/>
</dbReference>
<dbReference type="Pfam" id="PF02518">
    <property type="entry name" value="HATPase_c"/>
    <property type="match status" value="1"/>
</dbReference>
<organism evidence="6 7">
    <name type="scientific">Pseudomarimonas arenosa</name>
    <dbReference type="NCBI Taxonomy" id="2774145"/>
    <lineage>
        <taxon>Bacteria</taxon>
        <taxon>Pseudomonadati</taxon>
        <taxon>Pseudomonadota</taxon>
        <taxon>Gammaproteobacteria</taxon>
        <taxon>Lysobacterales</taxon>
        <taxon>Lysobacteraceae</taxon>
        <taxon>Pseudomarimonas</taxon>
    </lineage>
</organism>
<dbReference type="InterPro" id="IPR013783">
    <property type="entry name" value="Ig-like_fold"/>
</dbReference>
<dbReference type="SMART" id="SM00387">
    <property type="entry name" value="HATPase_c"/>
    <property type="match status" value="1"/>
</dbReference>
<dbReference type="InterPro" id="IPR005467">
    <property type="entry name" value="His_kinase_dom"/>
</dbReference>
<dbReference type="EC" id="2.7.13.3" evidence="2"/>
<dbReference type="CDD" id="cd00082">
    <property type="entry name" value="HisKA"/>
    <property type="match status" value="1"/>
</dbReference>
<dbReference type="InterPro" id="IPR003594">
    <property type="entry name" value="HATPase_dom"/>
</dbReference>
<feature type="domain" description="Histidine kinase" evidence="5">
    <location>
        <begin position="866"/>
        <end position="1098"/>
    </location>
</feature>
<evidence type="ECO:0000313" key="6">
    <source>
        <dbReference type="EMBL" id="MBD8525800.1"/>
    </source>
</evidence>
<reference evidence="6 7" key="1">
    <citation type="submission" date="2020-09" db="EMBL/GenBank/DDBJ databases">
        <title>Pseudoxanthomonas sp. CAU 1598 isolated from sand of Yaerae Beach.</title>
        <authorList>
            <person name="Kim W."/>
        </authorList>
    </citation>
    <scope>NUCLEOTIDE SEQUENCE [LARGE SCALE GENOMIC DNA]</scope>
    <source>
        <strain evidence="6 7">CAU 1598</strain>
    </source>
</reference>
<evidence type="ECO:0000256" key="3">
    <source>
        <dbReference type="ARBA" id="ARBA00022553"/>
    </source>
</evidence>
<dbReference type="Pfam" id="PF07495">
    <property type="entry name" value="Y_Y_Y"/>
    <property type="match status" value="1"/>
</dbReference>
<dbReference type="InterPro" id="IPR011110">
    <property type="entry name" value="Reg_prop"/>
</dbReference>
<dbReference type="Gene3D" id="1.10.287.130">
    <property type="match status" value="1"/>
</dbReference>
<dbReference type="SUPFAM" id="SSF55874">
    <property type="entry name" value="ATPase domain of HSP90 chaperone/DNA topoisomerase II/histidine kinase"/>
    <property type="match status" value="1"/>
</dbReference>
<dbReference type="SUPFAM" id="SSF63829">
    <property type="entry name" value="Calcium-dependent phosphotriesterase"/>
    <property type="match status" value="2"/>
</dbReference>
<dbReference type="PRINTS" id="PR00344">
    <property type="entry name" value="BCTRLSENSOR"/>
</dbReference>
<dbReference type="GO" id="GO:0000155">
    <property type="term" value="F:phosphorelay sensor kinase activity"/>
    <property type="evidence" value="ECO:0007669"/>
    <property type="project" value="InterPro"/>
</dbReference>
<dbReference type="RefSeq" id="WP_192029194.1">
    <property type="nucleotide sequence ID" value="NZ_JACYTR010000012.1"/>
</dbReference>
<dbReference type="Proteomes" id="UP000613768">
    <property type="component" value="Unassembled WGS sequence"/>
</dbReference>
<dbReference type="AlphaFoldDB" id="A0AAW3ZK12"/>
<gene>
    <name evidence="6" type="ORF">IFO71_08585</name>
</gene>
<dbReference type="Gene3D" id="2.60.40.10">
    <property type="entry name" value="Immunoglobulins"/>
    <property type="match status" value="1"/>
</dbReference>
<dbReference type="Pfam" id="PF07494">
    <property type="entry name" value="Reg_prop"/>
    <property type="match status" value="1"/>
</dbReference>
<accession>A0AAW3ZK12</accession>
<dbReference type="InterPro" id="IPR036890">
    <property type="entry name" value="HATPase_C_sf"/>
</dbReference>
<feature type="coiled-coil region" evidence="4">
    <location>
        <begin position="816"/>
        <end position="854"/>
    </location>
</feature>
<comment type="catalytic activity">
    <reaction evidence="1">
        <text>ATP + protein L-histidine = ADP + protein N-phospho-L-histidine.</text>
        <dbReference type="EC" id="2.7.13.3"/>
    </reaction>
</comment>
<evidence type="ECO:0000256" key="4">
    <source>
        <dbReference type="SAM" id="Coils"/>
    </source>
</evidence>
<proteinExistence type="predicted"/>
<keyword evidence="7" id="KW-1185">Reference proteome</keyword>
<evidence type="ECO:0000256" key="1">
    <source>
        <dbReference type="ARBA" id="ARBA00000085"/>
    </source>
</evidence>
<dbReference type="EMBL" id="JACYTR010000012">
    <property type="protein sequence ID" value="MBD8525800.1"/>
    <property type="molecule type" value="Genomic_DNA"/>
</dbReference>
<keyword evidence="3" id="KW-0597">Phosphoprotein</keyword>
<dbReference type="Gene3D" id="3.30.565.10">
    <property type="entry name" value="Histidine kinase-like ATPase, C-terminal domain"/>
    <property type="match status" value="1"/>
</dbReference>
<dbReference type="InterPro" id="IPR011123">
    <property type="entry name" value="Y_Y_Y"/>
</dbReference>